<dbReference type="InterPro" id="IPR002197">
    <property type="entry name" value="HTH_Fis"/>
</dbReference>
<evidence type="ECO:0000256" key="16">
    <source>
        <dbReference type="PROSITE-ProRule" id="PRU00169"/>
    </source>
</evidence>
<dbReference type="PROSITE" id="PS50110">
    <property type="entry name" value="RESPONSE_REGULATORY"/>
    <property type="match status" value="1"/>
</dbReference>
<dbReference type="InterPro" id="IPR003593">
    <property type="entry name" value="AAA+_ATPase"/>
</dbReference>
<dbReference type="RefSeq" id="WP_345322817.1">
    <property type="nucleotide sequence ID" value="NZ_BAABGA010000035.1"/>
</dbReference>
<dbReference type="SUPFAM" id="SSF52540">
    <property type="entry name" value="P-loop containing nucleoside triphosphate hydrolases"/>
    <property type="match status" value="1"/>
</dbReference>
<evidence type="ECO:0000313" key="19">
    <source>
        <dbReference type="EMBL" id="GAA4454546.1"/>
    </source>
</evidence>
<evidence type="ECO:0000256" key="12">
    <source>
        <dbReference type="ARBA" id="ARBA00023163"/>
    </source>
</evidence>
<organism evidence="19 20">
    <name type="scientific">Novipirellula rosea</name>
    <dbReference type="NCBI Taxonomy" id="1031540"/>
    <lineage>
        <taxon>Bacteria</taxon>
        <taxon>Pseudomonadati</taxon>
        <taxon>Planctomycetota</taxon>
        <taxon>Planctomycetia</taxon>
        <taxon>Pirellulales</taxon>
        <taxon>Pirellulaceae</taxon>
        <taxon>Novipirellula</taxon>
    </lineage>
</organism>
<keyword evidence="12" id="KW-0804">Transcription</keyword>
<keyword evidence="8" id="KW-0902">Two-component regulatory system</keyword>
<dbReference type="PRINTS" id="PR01590">
    <property type="entry name" value="HTHFIS"/>
</dbReference>
<comment type="caution">
    <text evidence="19">The sequence shown here is derived from an EMBL/GenBank/DDBJ whole genome shotgun (WGS) entry which is preliminary data.</text>
</comment>
<dbReference type="Pfam" id="PF00158">
    <property type="entry name" value="Sigma54_activat"/>
    <property type="match status" value="1"/>
</dbReference>
<protein>
    <recommendedName>
        <fullName evidence="2">DNA-binding transcriptional regulator NtrC</fullName>
    </recommendedName>
    <alternativeName>
        <fullName evidence="14">Nitrogen regulation protein NR(I)</fullName>
    </alternativeName>
    <alternativeName>
        <fullName evidence="15">Nitrogen regulator I</fullName>
    </alternativeName>
</protein>
<dbReference type="Gene3D" id="1.10.8.60">
    <property type="match status" value="1"/>
</dbReference>
<keyword evidence="5 16" id="KW-0597">Phosphoprotein</keyword>
<keyword evidence="20" id="KW-1185">Reference proteome</keyword>
<evidence type="ECO:0000256" key="3">
    <source>
        <dbReference type="ARBA" id="ARBA00022490"/>
    </source>
</evidence>
<feature type="modified residue" description="4-aspartylphosphate" evidence="16">
    <location>
        <position position="52"/>
    </location>
</feature>
<evidence type="ECO:0000256" key="14">
    <source>
        <dbReference type="ARBA" id="ARBA00029881"/>
    </source>
</evidence>
<gene>
    <name evidence="19" type="ORF">GCM10023156_27170</name>
</gene>
<keyword evidence="3" id="KW-0963">Cytoplasm</keyword>
<keyword evidence="11" id="KW-0010">Activator</keyword>
<dbReference type="PROSITE" id="PS00688">
    <property type="entry name" value="SIGMA54_INTERACT_3"/>
    <property type="match status" value="1"/>
</dbReference>
<dbReference type="Gene3D" id="1.10.10.60">
    <property type="entry name" value="Homeodomain-like"/>
    <property type="match status" value="2"/>
</dbReference>
<evidence type="ECO:0000256" key="1">
    <source>
        <dbReference type="ARBA" id="ARBA00004496"/>
    </source>
</evidence>
<dbReference type="Pfam" id="PF25601">
    <property type="entry name" value="AAA_lid_14"/>
    <property type="match status" value="1"/>
</dbReference>
<name>A0ABP8MT48_9BACT</name>
<dbReference type="SUPFAM" id="SSF46689">
    <property type="entry name" value="Homeodomain-like"/>
    <property type="match status" value="2"/>
</dbReference>
<feature type="domain" description="Response regulatory" evidence="18">
    <location>
        <begin position="3"/>
        <end position="117"/>
    </location>
</feature>
<dbReference type="SMART" id="SM00448">
    <property type="entry name" value="REC"/>
    <property type="match status" value="1"/>
</dbReference>
<dbReference type="PANTHER" id="PTHR32071">
    <property type="entry name" value="TRANSCRIPTIONAL REGULATORY PROTEIN"/>
    <property type="match status" value="1"/>
</dbReference>
<keyword evidence="7" id="KW-0067">ATP-binding</keyword>
<evidence type="ECO:0000256" key="6">
    <source>
        <dbReference type="ARBA" id="ARBA00022741"/>
    </source>
</evidence>
<keyword evidence="4" id="KW-0678">Repressor</keyword>
<evidence type="ECO:0000256" key="10">
    <source>
        <dbReference type="ARBA" id="ARBA00023125"/>
    </source>
</evidence>
<reference evidence="20" key="1">
    <citation type="journal article" date="2019" name="Int. J. Syst. Evol. Microbiol.">
        <title>The Global Catalogue of Microorganisms (GCM) 10K type strain sequencing project: providing services to taxonomists for standard genome sequencing and annotation.</title>
        <authorList>
            <consortium name="The Broad Institute Genomics Platform"/>
            <consortium name="The Broad Institute Genome Sequencing Center for Infectious Disease"/>
            <person name="Wu L."/>
            <person name="Ma J."/>
        </authorList>
    </citation>
    <scope>NUCLEOTIDE SEQUENCE [LARGE SCALE GENOMIC DNA]</scope>
    <source>
        <strain evidence="20">JCM 17759</strain>
    </source>
</reference>
<dbReference type="Gene3D" id="3.40.50.2300">
    <property type="match status" value="1"/>
</dbReference>
<evidence type="ECO:0000259" key="17">
    <source>
        <dbReference type="PROSITE" id="PS50045"/>
    </source>
</evidence>
<dbReference type="Pfam" id="PF02954">
    <property type="entry name" value="HTH_8"/>
    <property type="match status" value="2"/>
</dbReference>
<evidence type="ECO:0000256" key="13">
    <source>
        <dbReference type="ARBA" id="ARBA00023231"/>
    </source>
</evidence>
<dbReference type="SMART" id="SM00382">
    <property type="entry name" value="AAA"/>
    <property type="match status" value="1"/>
</dbReference>
<dbReference type="InterPro" id="IPR025662">
    <property type="entry name" value="Sigma_54_int_dom_ATP-bd_1"/>
</dbReference>
<dbReference type="PROSITE" id="PS50045">
    <property type="entry name" value="SIGMA54_INTERACT_4"/>
    <property type="match status" value="1"/>
</dbReference>
<proteinExistence type="predicted"/>
<evidence type="ECO:0000256" key="15">
    <source>
        <dbReference type="ARBA" id="ARBA00031910"/>
    </source>
</evidence>
<dbReference type="InterPro" id="IPR025944">
    <property type="entry name" value="Sigma_54_int_dom_CS"/>
</dbReference>
<evidence type="ECO:0000256" key="9">
    <source>
        <dbReference type="ARBA" id="ARBA00023015"/>
    </source>
</evidence>
<evidence type="ECO:0000256" key="2">
    <source>
        <dbReference type="ARBA" id="ARBA00019059"/>
    </source>
</evidence>
<keyword evidence="10" id="KW-0238">DNA-binding</keyword>
<dbReference type="InterPro" id="IPR009057">
    <property type="entry name" value="Homeodomain-like_sf"/>
</dbReference>
<evidence type="ECO:0000256" key="8">
    <source>
        <dbReference type="ARBA" id="ARBA00023012"/>
    </source>
</evidence>
<dbReference type="InterPro" id="IPR058031">
    <property type="entry name" value="AAA_lid_NorR"/>
</dbReference>
<evidence type="ECO:0000256" key="11">
    <source>
        <dbReference type="ARBA" id="ARBA00023159"/>
    </source>
</evidence>
<dbReference type="EMBL" id="BAABGA010000035">
    <property type="protein sequence ID" value="GAA4454546.1"/>
    <property type="molecule type" value="Genomic_DNA"/>
</dbReference>
<dbReference type="PANTHER" id="PTHR32071:SF95">
    <property type="entry name" value="DNA-BINDING TRANSCRIPTIONAL REGULATOR NTRC"/>
    <property type="match status" value="1"/>
</dbReference>
<dbReference type="InterPro" id="IPR002078">
    <property type="entry name" value="Sigma_54_int"/>
</dbReference>
<dbReference type="SUPFAM" id="SSF52172">
    <property type="entry name" value="CheY-like"/>
    <property type="match status" value="1"/>
</dbReference>
<dbReference type="Pfam" id="PF00072">
    <property type="entry name" value="Response_reg"/>
    <property type="match status" value="1"/>
</dbReference>
<comment type="subcellular location">
    <subcellularLocation>
        <location evidence="1">Cytoplasm</location>
    </subcellularLocation>
</comment>
<dbReference type="PROSITE" id="PS00675">
    <property type="entry name" value="SIGMA54_INTERACT_1"/>
    <property type="match status" value="1"/>
</dbReference>
<dbReference type="InterPro" id="IPR011006">
    <property type="entry name" value="CheY-like_superfamily"/>
</dbReference>
<accession>A0ABP8MT48</accession>
<dbReference type="InterPro" id="IPR001789">
    <property type="entry name" value="Sig_transdc_resp-reg_receiver"/>
</dbReference>
<evidence type="ECO:0000256" key="5">
    <source>
        <dbReference type="ARBA" id="ARBA00022553"/>
    </source>
</evidence>
<keyword evidence="9" id="KW-0805">Transcription regulation</keyword>
<dbReference type="Gene3D" id="3.40.50.300">
    <property type="entry name" value="P-loop containing nucleotide triphosphate hydrolases"/>
    <property type="match status" value="1"/>
</dbReference>
<evidence type="ECO:0000256" key="7">
    <source>
        <dbReference type="ARBA" id="ARBA00022840"/>
    </source>
</evidence>
<dbReference type="CDD" id="cd00009">
    <property type="entry name" value="AAA"/>
    <property type="match status" value="1"/>
</dbReference>
<keyword evidence="6" id="KW-0547">Nucleotide-binding</keyword>
<dbReference type="InterPro" id="IPR027417">
    <property type="entry name" value="P-loop_NTPase"/>
</dbReference>
<dbReference type="Proteomes" id="UP001500840">
    <property type="component" value="Unassembled WGS sequence"/>
</dbReference>
<evidence type="ECO:0000256" key="4">
    <source>
        <dbReference type="ARBA" id="ARBA00022491"/>
    </source>
</evidence>
<sequence length="556" mass="61501">MSRILVVDDEPADLNLVRHALEKQNYEVTTASCAKEALRLLRRGGVDVAVLDVMLPDGDGLDVLKKIREIDEHLPVVFVTSGGESSTAIRAMKLGALDYLLKPINVTELRGVVGRAVEIRKLTESPVEINVDSRSSDIHSIIGRCAAMQEVYKSIGIVAAQDVTVLIRGESGTGKELVARALYQYSERVQGPFLAVNCAAIPEALLESELFGHEKGAFTGADRKRIGKFEQCRGGTLFLDEIGDMSPVLQSKLLRVLQEKQFERVGGNETIQADVRVIAATHQNLEQMVSDGDFRADLYYRLNGFSIHLPPLRDRGSDLDLLVEHFRRHACRDLSKEVHMVSRDAMQVLREYRWPGNIRELQNAIRQGILKTSGPALLPDFLPSFVFSSSKRVAEDQLRKSDSSNEAECIDATAITSADEQRPVDEPINIVDGIANGPLDFDSPHLYDDVIGAVEQRLVREMLKRTGGDKVEAARRLGINPTLLRSHAALELLDLAALNHQDEEKPLIRPGMTLADIETEAIRRALQECGGCRKAAAKQLGISTRTMQRRVKELGI</sequence>
<keyword evidence="13" id="KW-0535">Nitrogen fixation</keyword>
<dbReference type="CDD" id="cd00156">
    <property type="entry name" value="REC"/>
    <property type="match status" value="1"/>
</dbReference>
<evidence type="ECO:0000259" key="18">
    <source>
        <dbReference type="PROSITE" id="PS50110"/>
    </source>
</evidence>
<feature type="domain" description="Sigma-54 factor interaction" evidence="17">
    <location>
        <begin position="141"/>
        <end position="370"/>
    </location>
</feature>
<evidence type="ECO:0000313" key="20">
    <source>
        <dbReference type="Proteomes" id="UP001500840"/>
    </source>
</evidence>